<dbReference type="Gene3D" id="3.40.630.30">
    <property type="match status" value="1"/>
</dbReference>
<sequence length="230" mass="26752">MNKEDYNVTEEIIRETPWDKRALGMETYELLDHSEEALNKSEKLEGHFTLKVDPLDSKELLHQYGFYYTDTLVTPVCDKQKFIPYEDEKLTLMFDVDREDIIAISKGAYEHGRFHRDFKLNRSGADQRYDNWLGQLYDQNKVWGLAYDGELAGFFAFSENQVLLQAFKPEYQGRGLSKYFWSQAVQILFDEGYDEVKTSISAANLAMMNLVTSLGFKFKGAVDIYHKLNA</sequence>
<dbReference type="AlphaFoldDB" id="A0A3R9RCM2"/>
<dbReference type="PROSITE" id="PS51186">
    <property type="entry name" value="GNAT"/>
    <property type="match status" value="1"/>
</dbReference>
<dbReference type="SUPFAM" id="SSF55729">
    <property type="entry name" value="Acyl-CoA N-acyltransferases (Nat)"/>
    <property type="match status" value="1"/>
</dbReference>
<keyword evidence="2" id="KW-0808">Transferase</keyword>
<dbReference type="Proteomes" id="UP000275076">
    <property type="component" value="Unassembled WGS sequence"/>
</dbReference>
<proteinExistence type="predicted"/>
<evidence type="ECO:0000313" key="2">
    <source>
        <dbReference type="EMBL" id="RSL32386.1"/>
    </source>
</evidence>
<protein>
    <submittedName>
        <fullName evidence="2">GNAT family N-acetyltransferase</fullName>
    </submittedName>
</protein>
<name>A0A3R9RCM2_9BACI</name>
<reference evidence="2 3" key="1">
    <citation type="submission" date="2018-10" db="EMBL/GenBank/DDBJ databases">
        <title>Draft genome sequence of Bacillus salarius IM0101, isolated from a hypersaline soil in Inner Mongolia, China.</title>
        <authorList>
            <person name="Yamprayoonswat W."/>
            <person name="Boonvisut S."/>
            <person name="Jumpathong W."/>
            <person name="Sittihan S."/>
            <person name="Ruangsuj P."/>
            <person name="Wanthongcharoen S."/>
            <person name="Thongpramul N."/>
            <person name="Pimmason S."/>
            <person name="Yu B."/>
            <person name="Yasawong M."/>
        </authorList>
    </citation>
    <scope>NUCLEOTIDE SEQUENCE [LARGE SCALE GENOMIC DNA]</scope>
    <source>
        <strain evidence="2 3">IM0101</strain>
    </source>
</reference>
<feature type="domain" description="N-acetyltransferase" evidence="1">
    <location>
        <begin position="88"/>
        <end position="230"/>
    </location>
</feature>
<organism evidence="2 3">
    <name type="scientific">Salibacterium salarium</name>
    <dbReference type="NCBI Taxonomy" id="284579"/>
    <lineage>
        <taxon>Bacteria</taxon>
        <taxon>Bacillati</taxon>
        <taxon>Bacillota</taxon>
        <taxon>Bacilli</taxon>
        <taxon>Bacillales</taxon>
        <taxon>Bacillaceae</taxon>
    </lineage>
</organism>
<gene>
    <name evidence="2" type="ORF">D7Z54_15940</name>
</gene>
<accession>A0A3R9RCM2</accession>
<evidence type="ECO:0000313" key="3">
    <source>
        <dbReference type="Proteomes" id="UP000275076"/>
    </source>
</evidence>
<dbReference type="EMBL" id="RBVX01000015">
    <property type="protein sequence ID" value="RSL32386.1"/>
    <property type="molecule type" value="Genomic_DNA"/>
</dbReference>
<dbReference type="InterPro" id="IPR000182">
    <property type="entry name" value="GNAT_dom"/>
</dbReference>
<dbReference type="CDD" id="cd04301">
    <property type="entry name" value="NAT_SF"/>
    <property type="match status" value="1"/>
</dbReference>
<evidence type="ECO:0000259" key="1">
    <source>
        <dbReference type="PROSITE" id="PS51186"/>
    </source>
</evidence>
<dbReference type="OrthoDB" id="9796381at2"/>
<dbReference type="InterPro" id="IPR016181">
    <property type="entry name" value="Acyl_CoA_acyltransferase"/>
</dbReference>
<dbReference type="GO" id="GO:0016747">
    <property type="term" value="F:acyltransferase activity, transferring groups other than amino-acyl groups"/>
    <property type="evidence" value="ECO:0007669"/>
    <property type="project" value="InterPro"/>
</dbReference>
<dbReference type="Pfam" id="PF00583">
    <property type="entry name" value="Acetyltransf_1"/>
    <property type="match status" value="1"/>
</dbReference>
<comment type="caution">
    <text evidence="2">The sequence shown here is derived from an EMBL/GenBank/DDBJ whole genome shotgun (WGS) entry which is preliminary data.</text>
</comment>
<keyword evidence="3" id="KW-1185">Reference proteome</keyword>